<evidence type="ECO:0000313" key="2">
    <source>
        <dbReference type="Proteomes" id="UP000029643"/>
    </source>
</evidence>
<dbReference type="Pfam" id="PF07609">
    <property type="entry name" value="DUF1572"/>
    <property type="match status" value="1"/>
</dbReference>
<proteinExistence type="predicted"/>
<comment type="caution">
    <text evidence="1">The sequence shown here is derived from an EMBL/GenBank/DDBJ whole genome shotgun (WGS) entry which is preliminary data.</text>
</comment>
<dbReference type="Proteomes" id="UP000029643">
    <property type="component" value="Unassembled WGS sequence"/>
</dbReference>
<gene>
    <name evidence="1" type="ORF">JCM19274_4950</name>
</gene>
<dbReference type="InterPro" id="IPR011466">
    <property type="entry name" value="DUF1572"/>
</dbReference>
<evidence type="ECO:0000313" key="1">
    <source>
        <dbReference type="EMBL" id="GAL77237.1"/>
    </source>
</evidence>
<reference evidence="1 2" key="1">
    <citation type="journal article" date="2014" name="Genome Announc.">
        <title>Draft Genome Sequences of Marine Flavobacterium Algibacter lectus Strains SS8 and NR4.</title>
        <authorList>
            <person name="Takatani N."/>
            <person name="Nakanishi M."/>
            <person name="Meirelles P."/>
            <person name="Mino S."/>
            <person name="Suda W."/>
            <person name="Oshima K."/>
            <person name="Hattori M."/>
            <person name="Ohkuma M."/>
            <person name="Hosokawa M."/>
            <person name="Miyashita K."/>
            <person name="Thompson F.L."/>
            <person name="Niwa A."/>
            <person name="Sawabe T."/>
            <person name="Sawabe T."/>
        </authorList>
    </citation>
    <scope>NUCLEOTIDE SEQUENCE [LARGE SCALE GENOMIC DNA]</scope>
    <source>
        <strain evidence="2">JCM19274</strain>
    </source>
</reference>
<organism evidence="1 2">
    <name type="scientific">Algibacter lectus</name>
    <dbReference type="NCBI Taxonomy" id="221126"/>
    <lineage>
        <taxon>Bacteria</taxon>
        <taxon>Pseudomonadati</taxon>
        <taxon>Bacteroidota</taxon>
        <taxon>Flavobacteriia</taxon>
        <taxon>Flavobacteriales</taxon>
        <taxon>Flavobacteriaceae</taxon>
        <taxon>Algibacter</taxon>
    </lineage>
</organism>
<sequence length="53" mass="6046">MESYLESIIKQFDYYKGLGDKTFDQLSFDELQNEIAQDANSIAIITKHLSGIC</sequence>
<dbReference type="EMBL" id="BBNU01000001">
    <property type="protein sequence ID" value="GAL77237.1"/>
    <property type="molecule type" value="Genomic_DNA"/>
</dbReference>
<name>A0A090X464_9FLAO</name>
<accession>A0A090X464</accession>
<protein>
    <submittedName>
        <fullName evidence="1">Hypothetical conserved protein</fullName>
    </submittedName>
</protein>
<dbReference type="AlphaFoldDB" id="A0A090X464"/>